<reference evidence="2" key="1">
    <citation type="submission" date="2019-03" db="EMBL/GenBank/DDBJ databases">
        <title>Lake Tanganyika Metagenome-Assembled Genomes (MAGs).</title>
        <authorList>
            <person name="Tran P."/>
        </authorList>
    </citation>
    <scope>NUCLEOTIDE SEQUENCE</scope>
    <source>
        <strain evidence="2">K_DeepCast_150m_m2_040</strain>
    </source>
</reference>
<accession>A0A937XGC7</accession>
<sequence length="284" mass="32401">MADPHLNLFYSYNRSPESELIEDNLTRAFIQVLRALSAEARGWFLDQLFKDQDNGLSECDFTRAEFALQDHMTKPAHEFEVKRIVTLSTRVPETEEIKPEEQPSGGSRPDAWIYDSNERERSYCLLIECKRGDNPIDPAQLKRHTQEWFHAPLKEIVQTPLKWNDVLEAIEAAKNPPSRLNGQELHIVGQLEQFLGFFGYRVFKGFGFAGLRRVPDFRLACARARSSEHGGLFHFAELGPPLDFRLRNAAASSATEKDRLYCFKALGAAPAFRLCTRKGDEHGC</sequence>
<name>A0A937XGC7_UNCW3</name>
<evidence type="ECO:0000256" key="1">
    <source>
        <dbReference type="SAM" id="MobiDB-lite"/>
    </source>
</evidence>
<dbReference type="EMBL" id="VGIR01000050">
    <property type="protein sequence ID" value="MBM3331909.1"/>
    <property type="molecule type" value="Genomic_DNA"/>
</dbReference>
<evidence type="ECO:0000313" key="3">
    <source>
        <dbReference type="Proteomes" id="UP000779900"/>
    </source>
</evidence>
<gene>
    <name evidence="2" type="ORF">FJY68_08695</name>
</gene>
<organism evidence="2 3">
    <name type="scientific">candidate division WOR-3 bacterium</name>
    <dbReference type="NCBI Taxonomy" id="2052148"/>
    <lineage>
        <taxon>Bacteria</taxon>
        <taxon>Bacteria division WOR-3</taxon>
    </lineage>
</organism>
<evidence type="ECO:0008006" key="4">
    <source>
        <dbReference type="Google" id="ProtNLM"/>
    </source>
</evidence>
<evidence type="ECO:0000313" key="2">
    <source>
        <dbReference type="EMBL" id="MBM3331909.1"/>
    </source>
</evidence>
<feature type="region of interest" description="Disordered" evidence="1">
    <location>
        <begin position="92"/>
        <end position="112"/>
    </location>
</feature>
<dbReference type="AlphaFoldDB" id="A0A937XGC7"/>
<protein>
    <recommendedName>
        <fullName evidence="4">Restriction endonuclease</fullName>
    </recommendedName>
</protein>
<comment type="caution">
    <text evidence="2">The sequence shown here is derived from an EMBL/GenBank/DDBJ whole genome shotgun (WGS) entry which is preliminary data.</text>
</comment>
<feature type="compositionally biased region" description="Basic and acidic residues" evidence="1">
    <location>
        <begin position="92"/>
        <end position="101"/>
    </location>
</feature>
<dbReference type="Proteomes" id="UP000779900">
    <property type="component" value="Unassembled WGS sequence"/>
</dbReference>
<proteinExistence type="predicted"/>